<protein>
    <recommendedName>
        <fullName evidence="10">1,4-alpha-glucan branching enzyme GlgB</fullName>
        <ecNumber evidence="10">2.4.1.18</ecNumber>
    </recommendedName>
    <alternativeName>
        <fullName evidence="10">1,4-alpha-D-glucan:1,4-alpha-D-glucan 6-glucosyl-transferase</fullName>
    </alternativeName>
    <alternativeName>
        <fullName evidence="10">Alpha-(1-&gt;4)-glucan branching enzyme</fullName>
    </alternativeName>
    <alternativeName>
        <fullName evidence="10">Glycogen branching enzyme</fullName>
        <shortName evidence="10">BE</shortName>
    </alternativeName>
</protein>
<dbReference type="SUPFAM" id="SSF81296">
    <property type="entry name" value="E set domains"/>
    <property type="match status" value="2"/>
</dbReference>
<dbReference type="SMART" id="SM00642">
    <property type="entry name" value="Aamy"/>
    <property type="match status" value="1"/>
</dbReference>
<dbReference type="Proteomes" id="UP000017819">
    <property type="component" value="Unassembled WGS sequence"/>
</dbReference>
<dbReference type="InterPro" id="IPR013780">
    <property type="entry name" value="Glyco_hydro_b"/>
</dbReference>
<dbReference type="AlphaFoldDB" id="V4RH23"/>
<dbReference type="GO" id="GO:0005978">
    <property type="term" value="P:glycogen biosynthetic process"/>
    <property type="evidence" value="ECO:0007669"/>
    <property type="project" value="UniProtKB-UniRule"/>
</dbReference>
<keyword evidence="14" id="KW-1185">Reference proteome</keyword>
<dbReference type="FunFam" id="2.60.40.10:FF:000169">
    <property type="entry name" value="1,4-alpha-glucan branching enzyme GlgB"/>
    <property type="match status" value="1"/>
</dbReference>
<dbReference type="NCBIfam" id="NF008967">
    <property type="entry name" value="PRK12313.1"/>
    <property type="match status" value="1"/>
</dbReference>
<sequence>MTEIERKNVEPLGDRADRSAVDALVQGRHGDPFQLLGMHGGTLRTLQPGAKRVWVLGETGDEPLVELEKTHPDGLFAGSVPGHSEPFPYRLRIEWPSETLDVHDAYRFPPLLGELDVYLMAEGKHLHLYKTLGAHPVECEGVAGTRFAVWAPNASRVSVVGDFNSWDGRRHPMRHRVECGVWELFVPGIGQGERYKYEILDARGNRLPLKADPVGFRSEHPPETASVVQGLPRHAFQDEAWVREREARNSLKAPISIYEVHLASWMRVPEDGNRYLSYDELAERLVPYVAEMGFTHIELLPISEYPFDGSWGYQPVGLYAPTIRHGDAEGFARFVDACHAKGIGVYIDWVPGHFPEDAHGLAKFDGTHLYEHEDPRLGFHKDWNTLIYNYGRNEVANFLHSNALYWLDQFHIDGLRVDAVASMLYLDYSRNEGEWVPNKHGGNENLEAIDFLRRLNELTFAEYPGTTTLAEESTSWPSVSRPVYLGGLGFGYKWNMGWMHDTLRYIQNEPVHRKYHQNDLTFGLLYAFSENFVLPLSHDEVVHGKRSLLGRMPGDQWQRFANLRAYFGFMWLHPGKKLLFMGGEFGQEREWAYAQSLDWHLLSEPYNAGVQRLVRDLNHTYRGTPALHELDAQSSGFEWVDASDTEQSVLSFLRRGEGPEDVVLVVCNFTPVVRHDYRLGVPLPGEWREIVNTDRPDYGGGGIDTGGTLQAEAEPWHGRDYSLRATLPPLATVAFAWHKPAT</sequence>
<dbReference type="SUPFAM" id="SSF51445">
    <property type="entry name" value="(Trans)glycosidases"/>
    <property type="match status" value="1"/>
</dbReference>
<feature type="active site" description="Nucleophile" evidence="10 11">
    <location>
        <position position="418"/>
    </location>
</feature>
<evidence type="ECO:0000256" key="2">
    <source>
        <dbReference type="ARBA" id="ARBA00002953"/>
    </source>
</evidence>
<dbReference type="eggNOG" id="COG0296">
    <property type="taxonomic scope" value="Bacteria"/>
</dbReference>
<dbReference type="InterPro" id="IPR044143">
    <property type="entry name" value="GlgB_N_E_set_prok"/>
</dbReference>
<dbReference type="InterPro" id="IPR037439">
    <property type="entry name" value="Branching_enzy"/>
</dbReference>
<keyword evidence="6 10" id="KW-0328">Glycosyltransferase</keyword>
<dbReference type="CDD" id="cd11322">
    <property type="entry name" value="AmyAc_Glg_BE"/>
    <property type="match status" value="1"/>
</dbReference>
<dbReference type="InterPro" id="IPR014756">
    <property type="entry name" value="Ig_E-set"/>
</dbReference>
<feature type="domain" description="Glycosyl hydrolase family 13 catalytic" evidence="12">
    <location>
        <begin position="259"/>
        <end position="628"/>
    </location>
</feature>
<evidence type="ECO:0000256" key="1">
    <source>
        <dbReference type="ARBA" id="ARBA00000826"/>
    </source>
</evidence>
<evidence type="ECO:0000256" key="6">
    <source>
        <dbReference type="ARBA" id="ARBA00022676"/>
    </source>
</evidence>
<evidence type="ECO:0000256" key="7">
    <source>
        <dbReference type="ARBA" id="ARBA00022679"/>
    </source>
</evidence>
<dbReference type="Gene3D" id="2.60.40.10">
    <property type="entry name" value="Immunoglobulins"/>
    <property type="match status" value="2"/>
</dbReference>
<reference evidence="13 14" key="1">
    <citation type="journal article" date="2014" name="Genome Announc.">
        <title>Draft Genome Sequence of Lutibaculum baratangense Strain AMV1T, Isolated from a Mud Volcano in Andamans, India.</title>
        <authorList>
            <person name="Singh A."/>
            <person name="Sreenivas A."/>
            <person name="Sathyanarayana Reddy G."/>
            <person name="Pinnaka A.K."/>
            <person name="Shivaji S."/>
        </authorList>
    </citation>
    <scope>NUCLEOTIDE SEQUENCE [LARGE SCALE GENOMIC DNA]</scope>
    <source>
        <strain evidence="13 14">AMV1</strain>
    </source>
</reference>
<dbReference type="UniPathway" id="UPA00164"/>
<dbReference type="Pfam" id="PF02806">
    <property type="entry name" value="Alpha-amylase_C"/>
    <property type="match status" value="1"/>
</dbReference>
<dbReference type="InterPro" id="IPR013783">
    <property type="entry name" value="Ig-like_fold"/>
</dbReference>
<proteinExistence type="inferred from homology"/>
<evidence type="ECO:0000256" key="8">
    <source>
        <dbReference type="ARBA" id="ARBA00023056"/>
    </source>
</evidence>
<dbReference type="InterPro" id="IPR054169">
    <property type="entry name" value="GlgB_N"/>
</dbReference>
<keyword evidence="7 10" id="KW-0808">Transferase</keyword>
<dbReference type="PANTHER" id="PTHR43651:SF3">
    <property type="entry name" value="1,4-ALPHA-GLUCAN-BRANCHING ENZYME"/>
    <property type="match status" value="1"/>
</dbReference>
<evidence type="ECO:0000256" key="11">
    <source>
        <dbReference type="PIRSR" id="PIRSR000463-1"/>
    </source>
</evidence>
<dbReference type="PIRSF" id="PIRSF000463">
    <property type="entry name" value="GlgB"/>
    <property type="match status" value="1"/>
</dbReference>
<dbReference type="CDD" id="cd02855">
    <property type="entry name" value="E_set_GBE_prok_N"/>
    <property type="match status" value="1"/>
</dbReference>
<organism evidence="13 14">
    <name type="scientific">Lutibaculum baratangense AMV1</name>
    <dbReference type="NCBI Taxonomy" id="631454"/>
    <lineage>
        <taxon>Bacteria</taxon>
        <taxon>Pseudomonadati</taxon>
        <taxon>Pseudomonadota</taxon>
        <taxon>Alphaproteobacteria</taxon>
        <taxon>Hyphomicrobiales</taxon>
        <taxon>Tepidamorphaceae</taxon>
        <taxon>Lutibaculum</taxon>
    </lineage>
</organism>
<keyword evidence="9 10" id="KW-0119">Carbohydrate metabolism</keyword>
<evidence type="ECO:0000259" key="12">
    <source>
        <dbReference type="SMART" id="SM00642"/>
    </source>
</evidence>
<evidence type="ECO:0000256" key="3">
    <source>
        <dbReference type="ARBA" id="ARBA00004964"/>
    </source>
</evidence>
<evidence type="ECO:0000313" key="14">
    <source>
        <dbReference type="Proteomes" id="UP000017819"/>
    </source>
</evidence>
<keyword evidence="5 10" id="KW-0321">Glycogen metabolism</keyword>
<dbReference type="GO" id="GO:0043169">
    <property type="term" value="F:cation binding"/>
    <property type="evidence" value="ECO:0007669"/>
    <property type="project" value="InterPro"/>
</dbReference>
<dbReference type="STRING" id="631454.N177_3726"/>
<dbReference type="Gene3D" id="2.60.40.1180">
    <property type="entry name" value="Golgi alpha-mannosidase II"/>
    <property type="match status" value="1"/>
</dbReference>
<dbReference type="Gene3D" id="3.20.20.80">
    <property type="entry name" value="Glycosidases"/>
    <property type="match status" value="1"/>
</dbReference>
<dbReference type="InterPro" id="IPR006047">
    <property type="entry name" value="GH13_cat_dom"/>
</dbReference>
<evidence type="ECO:0000256" key="9">
    <source>
        <dbReference type="ARBA" id="ARBA00023277"/>
    </source>
</evidence>
<dbReference type="InterPro" id="IPR006048">
    <property type="entry name" value="A-amylase/branching_C"/>
</dbReference>
<dbReference type="NCBIfam" id="TIGR01515">
    <property type="entry name" value="branching_enzym"/>
    <property type="match status" value="1"/>
</dbReference>
<evidence type="ECO:0000256" key="4">
    <source>
        <dbReference type="ARBA" id="ARBA00009000"/>
    </source>
</evidence>
<dbReference type="PANTHER" id="PTHR43651">
    <property type="entry name" value="1,4-ALPHA-GLUCAN-BRANCHING ENZYME"/>
    <property type="match status" value="1"/>
</dbReference>
<feature type="active site" description="Proton donor" evidence="10 11">
    <location>
        <position position="471"/>
    </location>
</feature>
<dbReference type="FunFam" id="2.60.40.1180:FF:000002">
    <property type="entry name" value="1,4-alpha-glucan branching enzyme GlgB"/>
    <property type="match status" value="1"/>
</dbReference>
<accession>V4RH23</accession>
<comment type="subunit">
    <text evidence="10">Monomer.</text>
</comment>
<comment type="function">
    <text evidence="2 10">Catalyzes the formation of the alpha-1,6-glucosidic linkages in glycogen by scission of a 1,4-alpha-linked oligosaccharide from growing alpha-1,4-glucan chains and the subsequent attachment of the oligosaccharide to the alpha-1,6 position.</text>
</comment>
<comment type="catalytic activity">
    <reaction evidence="1 10">
        <text>Transfers a segment of a (1-&gt;4)-alpha-D-glucan chain to a primary hydroxy group in a similar glucan chain.</text>
        <dbReference type="EC" id="2.4.1.18"/>
    </reaction>
</comment>
<dbReference type="EMBL" id="AWXZ01000040">
    <property type="protein sequence ID" value="ESR22590.1"/>
    <property type="molecule type" value="Genomic_DNA"/>
</dbReference>
<dbReference type="InterPro" id="IPR004193">
    <property type="entry name" value="Glyco_hydro_13_N"/>
</dbReference>
<dbReference type="NCBIfam" id="NF003811">
    <property type="entry name" value="PRK05402.1"/>
    <property type="match status" value="1"/>
</dbReference>
<evidence type="ECO:0000256" key="10">
    <source>
        <dbReference type="HAMAP-Rule" id="MF_00685"/>
    </source>
</evidence>
<dbReference type="GO" id="GO:0004553">
    <property type="term" value="F:hydrolase activity, hydrolyzing O-glycosyl compounds"/>
    <property type="evidence" value="ECO:0007669"/>
    <property type="project" value="InterPro"/>
</dbReference>
<dbReference type="HAMAP" id="MF_00685">
    <property type="entry name" value="GlgB"/>
    <property type="match status" value="1"/>
</dbReference>
<dbReference type="SUPFAM" id="SSF51011">
    <property type="entry name" value="Glycosyl hydrolase domain"/>
    <property type="match status" value="1"/>
</dbReference>
<dbReference type="Pfam" id="PF02922">
    <property type="entry name" value="CBM_48"/>
    <property type="match status" value="1"/>
</dbReference>
<evidence type="ECO:0000313" key="13">
    <source>
        <dbReference type="EMBL" id="ESR22590.1"/>
    </source>
</evidence>
<dbReference type="InterPro" id="IPR006407">
    <property type="entry name" value="GlgB"/>
</dbReference>
<evidence type="ECO:0000256" key="5">
    <source>
        <dbReference type="ARBA" id="ARBA00022600"/>
    </source>
</evidence>
<dbReference type="InterPro" id="IPR017853">
    <property type="entry name" value="GH"/>
</dbReference>
<dbReference type="PATRIC" id="fig|631454.5.peg.3679"/>
<comment type="similarity">
    <text evidence="4 10">Belongs to the glycosyl hydrolase 13 family. GlgB subfamily.</text>
</comment>
<dbReference type="EC" id="2.4.1.18" evidence="10"/>
<comment type="pathway">
    <text evidence="3 10">Glycan biosynthesis; glycogen biosynthesis.</text>
</comment>
<dbReference type="GO" id="GO:0003844">
    <property type="term" value="F:1,4-alpha-glucan branching enzyme activity"/>
    <property type="evidence" value="ECO:0007669"/>
    <property type="project" value="UniProtKB-UniRule"/>
</dbReference>
<gene>
    <name evidence="10" type="primary">glgB</name>
    <name evidence="13" type="ORF">N177_3726</name>
</gene>
<dbReference type="Pfam" id="PF22019">
    <property type="entry name" value="GlgB_N"/>
    <property type="match status" value="1"/>
</dbReference>
<dbReference type="FunFam" id="3.20.20.80:FF:000003">
    <property type="entry name" value="1,4-alpha-glucan branching enzyme GlgB"/>
    <property type="match status" value="1"/>
</dbReference>
<dbReference type="GO" id="GO:0005829">
    <property type="term" value="C:cytosol"/>
    <property type="evidence" value="ECO:0007669"/>
    <property type="project" value="TreeGrafter"/>
</dbReference>
<keyword evidence="8 10" id="KW-0320">Glycogen biosynthesis</keyword>
<name>V4RH23_9HYPH</name>
<comment type="caution">
    <text evidence="13">The sequence shown here is derived from an EMBL/GenBank/DDBJ whole genome shotgun (WGS) entry which is preliminary data.</text>
</comment>
<dbReference type="RefSeq" id="WP_023433836.1">
    <property type="nucleotide sequence ID" value="NZ_AWXZ01000040.1"/>
</dbReference>
<dbReference type="OrthoDB" id="9800174at2"/>